<proteinExistence type="predicted"/>
<evidence type="ECO:0000313" key="2">
    <source>
        <dbReference type="Proteomes" id="UP001203036"/>
    </source>
</evidence>
<comment type="caution">
    <text evidence="1">The sequence shown here is derived from an EMBL/GenBank/DDBJ whole genome shotgun (WGS) entry which is preliminary data.</text>
</comment>
<dbReference type="EMBL" id="JAMQGO010000016">
    <property type="protein sequence ID" value="MCM2563733.1"/>
    <property type="molecule type" value="Genomic_DNA"/>
</dbReference>
<keyword evidence="2" id="KW-1185">Reference proteome</keyword>
<evidence type="ECO:0000313" key="1">
    <source>
        <dbReference type="EMBL" id="MCM2563733.1"/>
    </source>
</evidence>
<dbReference type="Proteomes" id="UP001203036">
    <property type="component" value="Unassembled WGS sequence"/>
</dbReference>
<name>A0ACC6A0N1_9RHOB</name>
<accession>A0ACC6A0N1</accession>
<organism evidence="1 2">
    <name type="scientific">Lutimaribacter degradans</name>
    <dbReference type="NCBI Taxonomy" id="2945989"/>
    <lineage>
        <taxon>Bacteria</taxon>
        <taxon>Pseudomonadati</taxon>
        <taxon>Pseudomonadota</taxon>
        <taxon>Alphaproteobacteria</taxon>
        <taxon>Rhodobacterales</taxon>
        <taxon>Roseobacteraceae</taxon>
        <taxon>Lutimaribacter</taxon>
    </lineage>
</organism>
<sequence length="251" mass="27794">MTVQEGATTALPWVLDSFRQRFAALRVDPVPLDVTDAFWSDAAGRYVAPRAYGALPQARVIGYAAFGGALISKYQKDAGGRVVRDAGIPRIRRFSVEQVAMACLCLSELRNTSLYEIGDALEGTHRLQGYRRWHLRRLTASIRSRHPGFAPSRDSFFLFAGTPEHLTPRIALNALWLRQIVNLGSGALRRCSPGEAALMQAVFPQQVLNGEPASLRAHGYMWNRPLWEPRSAEFLAAKVAARHALLTRSGI</sequence>
<reference evidence="1" key="1">
    <citation type="submission" date="2022-06" db="EMBL/GenBank/DDBJ databases">
        <title>Lutimaribacter sp. EGI FJ00013, a novel bacterium isolated from a salt lake sediment enrichment.</title>
        <authorList>
            <person name="Gao L."/>
            <person name="Fang B.-Z."/>
            <person name="Li W.-J."/>
        </authorList>
    </citation>
    <scope>NUCLEOTIDE SEQUENCE</scope>
    <source>
        <strain evidence="1">EGI FJ00013</strain>
    </source>
</reference>
<protein>
    <submittedName>
        <fullName evidence="1">Uncharacterized protein</fullName>
    </submittedName>
</protein>
<gene>
    <name evidence="1" type="ORF">M8744_16405</name>
</gene>